<sequence>MINPPHTIRCAVMEAMSIGTQ</sequence>
<name>A0A9P1JYF9_9PROT</name>
<evidence type="ECO:0000313" key="2">
    <source>
        <dbReference type="Proteomes" id="UP000007319"/>
    </source>
</evidence>
<dbReference type="EMBL" id="HE577329">
    <property type="protein sequence ID" value="CCD02198.1"/>
    <property type="molecule type" value="Genomic_DNA"/>
</dbReference>
<keyword evidence="2" id="KW-1185">Reference proteome</keyword>
<evidence type="ECO:0000313" key="1">
    <source>
        <dbReference type="EMBL" id="CCD02198.1"/>
    </source>
</evidence>
<geneLocation type="plasmid" evidence="1 2">
    <name>AZOBR_p2</name>
</geneLocation>
<reference evidence="1 2" key="1">
    <citation type="journal article" date="2011" name="PLoS Genet.">
        <title>Azospirillum genomes reveal transition of bacteria from aquatic to terrestrial environments.</title>
        <authorList>
            <person name="Wisniewski-Dye F."/>
            <person name="Borziak K."/>
            <person name="Khalsa-Moyers G."/>
            <person name="Alexandre G."/>
            <person name="Sukharnikov L.O."/>
            <person name="Wuichet K."/>
            <person name="Hurst G.B."/>
            <person name="McDonald W.H."/>
            <person name="Robertson J.S."/>
            <person name="Barbe V."/>
            <person name="Calteau A."/>
            <person name="Rouy Z."/>
            <person name="Mangenot S."/>
            <person name="Prigent-Combaret C."/>
            <person name="Normand P."/>
            <person name="Boyer M."/>
            <person name="Siguier P."/>
            <person name="Dessaux Y."/>
            <person name="Elmerich C."/>
            <person name="Condemine G."/>
            <person name="Krishnen G."/>
            <person name="Kennedy I."/>
            <person name="Paterson A.H."/>
            <person name="Gonzalez V."/>
            <person name="Mavingui P."/>
            <person name="Zhulin I.B."/>
        </authorList>
    </citation>
    <scope>NUCLEOTIDE SEQUENCE [LARGE SCALE GENOMIC DNA]</scope>
    <source>
        <strain evidence="1 2">Sp245</strain>
    </source>
</reference>
<dbReference type="AlphaFoldDB" id="A0A9P1JYF9"/>
<gene>
    <name evidence="1" type="ORF">AZOBR_p280084</name>
</gene>
<organism evidence="1 2">
    <name type="scientific">Azospirillum baldaniorum</name>
    <dbReference type="NCBI Taxonomy" id="1064539"/>
    <lineage>
        <taxon>Bacteria</taxon>
        <taxon>Pseudomonadati</taxon>
        <taxon>Pseudomonadota</taxon>
        <taxon>Alphaproteobacteria</taxon>
        <taxon>Rhodospirillales</taxon>
        <taxon>Azospirillaceae</taxon>
        <taxon>Azospirillum</taxon>
    </lineage>
</organism>
<protein>
    <submittedName>
        <fullName evidence="1">Uncharacterized protein</fullName>
    </submittedName>
</protein>
<dbReference type="Proteomes" id="UP000007319">
    <property type="component" value="Plasmid AZOBR_p2"/>
</dbReference>
<proteinExistence type="predicted"/>
<dbReference type="KEGG" id="abs:AZOBR_p280084"/>
<accession>A0A9P1JYF9</accession>
<keyword evidence="1" id="KW-0614">Plasmid</keyword>